<name>A0A0G3BQP3_9BURK</name>
<dbReference type="STRING" id="413882.AAW51_2154"/>
<evidence type="ECO:0000313" key="1">
    <source>
        <dbReference type="EMBL" id="AKJ28845.1"/>
    </source>
</evidence>
<dbReference type="Proteomes" id="UP000035352">
    <property type="component" value="Chromosome"/>
</dbReference>
<reference evidence="1 2" key="1">
    <citation type="submission" date="2015-05" db="EMBL/GenBank/DDBJ databases">
        <authorList>
            <person name="Tang B."/>
            <person name="Yu Y."/>
        </authorList>
    </citation>
    <scope>NUCLEOTIDE SEQUENCE [LARGE SCALE GENOMIC DNA]</scope>
    <source>
        <strain evidence="1 2">DSM 7029</strain>
    </source>
</reference>
<organism evidence="1 2">
    <name type="scientific">Caldimonas brevitalea</name>
    <dbReference type="NCBI Taxonomy" id="413882"/>
    <lineage>
        <taxon>Bacteria</taxon>
        <taxon>Pseudomonadati</taxon>
        <taxon>Pseudomonadota</taxon>
        <taxon>Betaproteobacteria</taxon>
        <taxon>Burkholderiales</taxon>
        <taxon>Sphaerotilaceae</taxon>
        <taxon>Caldimonas</taxon>
    </lineage>
</organism>
<dbReference type="RefSeq" id="WP_157359786.1">
    <property type="nucleotide sequence ID" value="NZ_CP011371.1"/>
</dbReference>
<accession>A0A0G3BQP3</accession>
<dbReference type="EMBL" id="CP011371">
    <property type="protein sequence ID" value="AKJ28845.1"/>
    <property type="molecule type" value="Genomic_DNA"/>
</dbReference>
<keyword evidence="2" id="KW-1185">Reference proteome</keyword>
<evidence type="ECO:0000313" key="2">
    <source>
        <dbReference type="Proteomes" id="UP000035352"/>
    </source>
</evidence>
<dbReference type="OrthoDB" id="8857259at2"/>
<dbReference type="KEGG" id="pbh:AAW51_2154"/>
<protein>
    <submittedName>
        <fullName evidence="1">Uncharacterized protein</fullName>
    </submittedName>
</protein>
<proteinExistence type="predicted"/>
<dbReference type="AlphaFoldDB" id="A0A0G3BQP3"/>
<sequence>MTVYTWPTAWAPSSIEFCSVPNNRAHTSPYTRGVQVVDMLGERWKMAFTLPARAYSEGAALEAFFARLRGSANEVALWHFRRPVPRGNMRGTTTLNAAVAQGAQSLAIAGAIGKNMLVRTQQFDVSPWVKNEVTVTADATAAPDGTTTADKVIDGVTSGQHYVRHSFTTNINQTYTASVYVKAGERGRVGMIFRDATTTLNQARASWNLSTGDMDFTGNVGVGTFAPSVAPAAEPIGDGWWRCSVSGNVGNVPSCQLRIHVLDASVPINTPTYTGDGVSGLYLWGAQVEAGASATVYETGATLKAGDLIGVGGQLLMVAEDCMGPGDNTITVPLANRVRAALASGAAVTWDRPTANFRLTSDTVPFYYSPGVLNELQLEFLESWA</sequence>
<gene>
    <name evidence="1" type="ORF">AAW51_2154</name>
</gene>